<dbReference type="InterPro" id="IPR011051">
    <property type="entry name" value="RmlC_Cupin_sf"/>
</dbReference>
<evidence type="ECO:0000259" key="5">
    <source>
        <dbReference type="PROSITE" id="PS01124"/>
    </source>
</evidence>
<dbReference type="eggNOG" id="COG2207">
    <property type="taxonomic scope" value="Bacteria"/>
</dbReference>
<dbReference type="PANTHER" id="PTHR11019:SF199">
    <property type="entry name" value="HTH-TYPE TRANSCRIPTIONAL REGULATOR NIMR"/>
    <property type="match status" value="1"/>
</dbReference>
<dbReference type="PANTHER" id="PTHR11019">
    <property type="entry name" value="HTH-TYPE TRANSCRIPTIONAL REGULATOR NIMR"/>
    <property type="match status" value="1"/>
</dbReference>
<keyword evidence="3" id="KW-0238">DNA-binding</keyword>
<evidence type="ECO:0000313" key="6">
    <source>
        <dbReference type="EMBL" id="ABG63922.1"/>
    </source>
</evidence>
<dbReference type="HOGENOM" id="CLU_000445_87_4_5"/>
<organism evidence="6">
    <name type="scientific">Chelativorans sp. (strain BNC1)</name>
    <dbReference type="NCBI Taxonomy" id="266779"/>
    <lineage>
        <taxon>Bacteria</taxon>
        <taxon>Pseudomonadati</taxon>
        <taxon>Pseudomonadota</taxon>
        <taxon>Alphaproteobacteria</taxon>
        <taxon>Hyphomicrobiales</taxon>
        <taxon>Phyllobacteriaceae</taxon>
        <taxon>Chelativorans</taxon>
    </lineage>
</organism>
<dbReference type="OrthoDB" id="9804543at2"/>
<dbReference type="InterPro" id="IPR009057">
    <property type="entry name" value="Homeodomain-like_sf"/>
</dbReference>
<name>Q11FA3_CHESB</name>
<dbReference type="GO" id="GO:0043565">
    <property type="term" value="F:sequence-specific DNA binding"/>
    <property type="evidence" value="ECO:0007669"/>
    <property type="project" value="InterPro"/>
</dbReference>
<proteinExistence type="predicted"/>
<dbReference type="CDD" id="cd06124">
    <property type="entry name" value="cupin_NimR-like_N"/>
    <property type="match status" value="1"/>
</dbReference>
<dbReference type="FunFam" id="1.10.10.60:FF:000132">
    <property type="entry name" value="AraC family transcriptional regulator"/>
    <property type="match status" value="1"/>
</dbReference>
<dbReference type="AlphaFoldDB" id="Q11FA3"/>
<sequence length="258" mass="29732">MSAWRTVDVPEIEALSRSVFLRSQKLPARHGFPMHTHPWNQFVYATTGTLMVTIEQARYVITPEQAIWIPTGVRHTTTALSDVEFRNLYVEDLPNLNMPADCSVLAVSTLLRSLILELAEVEQKSDHSEYRDHLDAVILVQMSRLRKLDFFLPWPHSSHLREICEVLYAHPDEPRDITEWASRAGMSARTLSRHFNAETGMSLRVWRHRLRVFRAVELLSAHWRVTDIALELGFSSASAFTYAFRTEMGCSPTEWIAR</sequence>
<protein>
    <submittedName>
        <fullName evidence="6">Transcriptional regulator, AraC family</fullName>
    </submittedName>
</protein>
<dbReference type="KEGG" id="mes:Meso_2538"/>
<keyword evidence="2" id="KW-0805">Transcription regulation</keyword>
<evidence type="ECO:0000256" key="2">
    <source>
        <dbReference type="ARBA" id="ARBA00023015"/>
    </source>
</evidence>
<dbReference type="InterPro" id="IPR018062">
    <property type="entry name" value="HTH_AraC-typ_CS"/>
</dbReference>
<accession>Q11FA3</accession>
<dbReference type="SUPFAM" id="SSF51182">
    <property type="entry name" value="RmlC-like cupins"/>
    <property type="match status" value="1"/>
</dbReference>
<evidence type="ECO:0000256" key="1">
    <source>
        <dbReference type="ARBA" id="ARBA00022491"/>
    </source>
</evidence>
<dbReference type="Gene3D" id="1.10.10.60">
    <property type="entry name" value="Homeodomain-like"/>
    <property type="match status" value="1"/>
</dbReference>
<dbReference type="SUPFAM" id="SSF46689">
    <property type="entry name" value="Homeodomain-like"/>
    <property type="match status" value="1"/>
</dbReference>
<dbReference type="InterPro" id="IPR013096">
    <property type="entry name" value="Cupin_2"/>
</dbReference>
<dbReference type="GO" id="GO:0003700">
    <property type="term" value="F:DNA-binding transcription factor activity"/>
    <property type="evidence" value="ECO:0007669"/>
    <property type="project" value="InterPro"/>
</dbReference>
<dbReference type="InterPro" id="IPR014710">
    <property type="entry name" value="RmlC-like_jellyroll"/>
</dbReference>
<evidence type="ECO:0000256" key="4">
    <source>
        <dbReference type="ARBA" id="ARBA00023163"/>
    </source>
</evidence>
<dbReference type="InterPro" id="IPR020449">
    <property type="entry name" value="Tscrpt_reg_AraC-type_HTH"/>
</dbReference>
<keyword evidence="1" id="KW-0678">Repressor</keyword>
<dbReference type="SMART" id="SM00342">
    <property type="entry name" value="HTH_ARAC"/>
    <property type="match status" value="1"/>
</dbReference>
<dbReference type="PROSITE" id="PS01124">
    <property type="entry name" value="HTH_ARAC_FAMILY_2"/>
    <property type="match status" value="1"/>
</dbReference>
<keyword evidence="4" id="KW-0804">Transcription</keyword>
<dbReference type="Gene3D" id="2.60.120.10">
    <property type="entry name" value="Jelly Rolls"/>
    <property type="match status" value="1"/>
</dbReference>
<gene>
    <name evidence="6" type="ordered locus">Meso_2538</name>
</gene>
<dbReference type="PRINTS" id="PR00032">
    <property type="entry name" value="HTHARAC"/>
</dbReference>
<dbReference type="STRING" id="266779.Meso_2538"/>
<dbReference type="Pfam" id="PF07883">
    <property type="entry name" value="Cupin_2"/>
    <property type="match status" value="1"/>
</dbReference>
<evidence type="ECO:0000256" key="3">
    <source>
        <dbReference type="ARBA" id="ARBA00023125"/>
    </source>
</evidence>
<reference evidence="6" key="1">
    <citation type="submission" date="2006-06" db="EMBL/GenBank/DDBJ databases">
        <title>Complete sequence of chromosome of Chelativorans sp. BNC1.</title>
        <authorList>
            <consortium name="US DOE Joint Genome Institute"/>
            <person name="Copeland A."/>
            <person name="Lucas S."/>
            <person name="Lapidus A."/>
            <person name="Barry K."/>
            <person name="Detter J.C."/>
            <person name="Glavina del Rio T."/>
            <person name="Hammon N."/>
            <person name="Israni S."/>
            <person name="Dalin E."/>
            <person name="Tice H."/>
            <person name="Pitluck S."/>
            <person name="Chertkov O."/>
            <person name="Brettin T."/>
            <person name="Bruce D."/>
            <person name="Han C."/>
            <person name="Tapia R."/>
            <person name="Gilna P."/>
            <person name="Schmutz J."/>
            <person name="Larimer F."/>
            <person name="Land M."/>
            <person name="Hauser L."/>
            <person name="Kyrpides N."/>
            <person name="Mikhailova N."/>
            <person name="Richardson P."/>
        </authorList>
    </citation>
    <scope>NUCLEOTIDE SEQUENCE</scope>
    <source>
        <strain evidence="6">BNC1</strain>
    </source>
</reference>
<dbReference type="Pfam" id="PF12833">
    <property type="entry name" value="HTH_18"/>
    <property type="match status" value="1"/>
</dbReference>
<dbReference type="PROSITE" id="PS00041">
    <property type="entry name" value="HTH_ARAC_FAMILY_1"/>
    <property type="match status" value="1"/>
</dbReference>
<dbReference type="InterPro" id="IPR018060">
    <property type="entry name" value="HTH_AraC"/>
</dbReference>
<dbReference type="EMBL" id="CP000390">
    <property type="protein sequence ID" value="ABG63922.1"/>
    <property type="molecule type" value="Genomic_DNA"/>
</dbReference>
<dbReference type="eggNOG" id="COG1917">
    <property type="taxonomic scope" value="Bacteria"/>
</dbReference>
<feature type="domain" description="HTH araC/xylS-type" evidence="5">
    <location>
        <begin position="161"/>
        <end position="258"/>
    </location>
</feature>